<dbReference type="AlphaFoldDB" id="A0A511DGB6"/>
<dbReference type="Pfam" id="PF01068">
    <property type="entry name" value="DNA_ligase_A_M"/>
    <property type="match status" value="1"/>
</dbReference>
<dbReference type="Gene3D" id="3.30.470.30">
    <property type="entry name" value="DNA ligase/mRNA capping enzyme"/>
    <property type="match status" value="1"/>
</dbReference>
<dbReference type="GO" id="GO:0005524">
    <property type="term" value="F:ATP binding"/>
    <property type="evidence" value="ECO:0007669"/>
    <property type="project" value="InterPro"/>
</dbReference>
<dbReference type="GO" id="GO:0003910">
    <property type="term" value="F:DNA ligase (ATP) activity"/>
    <property type="evidence" value="ECO:0007669"/>
    <property type="project" value="UniProtKB-EC"/>
</dbReference>
<dbReference type="PANTHER" id="PTHR45674">
    <property type="entry name" value="DNA LIGASE 1/3 FAMILY MEMBER"/>
    <property type="match status" value="1"/>
</dbReference>
<dbReference type="GO" id="GO:0006281">
    <property type="term" value="P:DNA repair"/>
    <property type="evidence" value="ECO:0007669"/>
    <property type="project" value="InterPro"/>
</dbReference>
<dbReference type="EMBL" id="BJVJ01000021">
    <property type="protein sequence ID" value="GEL23577.1"/>
    <property type="molecule type" value="Genomic_DNA"/>
</dbReference>
<evidence type="ECO:0000313" key="8">
    <source>
        <dbReference type="Proteomes" id="UP000321685"/>
    </source>
</evidence>
<evidence type="ECO:0000256" key="3">
    <source>
        <dbReference type="ARBA" id="ARBA00022598"/>
    </source>
</evidence>
<dbReference type="GO" id="GO:0006310">
    <property type="term" value="P:DNA recombination"/>
    <property type="evidence" value="ECO:0007669"/>
    <property type="project" value="InterPro"/>
</dbReference>
<sequence length="314" mass="33025">MQPMLATPGALPTGPGWVFEVKWDGMRLLADVRDGAVRLHTRSGRDVTGSFPELAGLDAVAPDLLLDGEVVIVDRGVPSFAALAERIHGTVSAARAAARPVTFMTFDVLRLYGVDLTARPLLERRATLERLDLSGVPALSLSPSYTDGAALLTATAEQGMEGVVAKRADGPYTPGRRGAWIEVTHRTSTPCLIAGRRAERSTASRIAALLVGLPGPGGLRFAGRVTAGLSGDAVQRVLHSALDGLTRIAPPFGEDIPRVDSAGAQWCEPVVVAEIAHAGWSDDGRMLRPEFRGLRDDLAPGDLDPAPVTRPGGG</sequence>
<evidence type="ECO:0000256" key="4">
    <source>
        <dbReference type="ARBA" id="ARBA00034003"/>
    </source>
</evidence>
<feature type="region of interest" description="Disordered" evidence="5">
    <location>
        <begin position="294"/>
        <end position="314"/>
    </location>
</feature>
<dbReference type="PANTHER" id="PTHR45674:SF4">
    <property type="entry name" value="DNA LIGASE 1"/>
    <property type="match status" value="1"/>
</dbReference>
<dbReference type="InterPro" id="IPR012309">
    <property type="entry name" value="DNA_ligase_ATP-dep_C"/>
</dbReference>
<dbReference type="SUPFAM" id="SSF50249">
    <property type="entry name" value="Nucleic acid-binding proteins"/>
    <property type="match status" value="1"/>
</dbReference>
<comment type="similarity">
    <text evidence="1">Belongs to the ATP-dependent DNA ligase family.</text>
</comment>
<dbReference type="SUPFAM" id="SSF56091">
    <property type="entry name" value="DNA ligase/mRNA capping enzyme, catalytic domain"/>
    <property type="match status" value="1"/>
</dbReference>
<evidence type="ECO:0000256" key="1">
    <source>
        <dbReference type="ARBA" id="ARBA00007572"/>
    </source>
</evidence>
<evidence type="ECO:0000259" key="6">
    <source>
        <dbReference type="PROSITE" id="PS50160"/>
    </source>
</evidence>
<dbReference type="InterPro" id="IPR050191">
    <property type="entry name" value="ATP-dep_DNA_ligase"/>
</dbReference>
<accession>A0A511DGB6</accession>
<dbReference type="EC" id="6.5.1.1" evidence="2"/>
<protein>
    <recommendedName>
        <fullName evidence="2">DNA ligase (ATP)</fullName>
        <ecNumber evidence="2">6.5.1.1</ecNumber>
    </recommendedName>
</protein>
<keyword evidence="3" id="KW-0436">Ligase</keyword>
<dbReference type="Gene3D" id="3.30.1490.70">
    <property type="match status" value="1"/>
</dbReference>
<evidence type="ECO:0000256" key="2">
    <source>
        <dbReference type="ARBA" id="ARBA00012727"/>
    </source>
</evidence>
<comment type="caution">
    <text evidence="7">The sequence shown here is derived from an EMBL/GenBank/DDBJ whole genome shotgun (WGS) entry which is preliminary data.</text>
</comment>
<comment type="catalytic activity">
    <reaction evidence="4">
        <text>ATP + (deoxyribonucleotide)n-3'-hydroxyl + 5'-phospho-(deoxyribonucleotide)m = (deoxyribonucleotide)n+m + AMP + diphosphate.</text>
        <dbReference type="EC" id="6.5.1.1"/>
    </reaction>
</comment>
<dbReference type="InterPro" id="IPR012310">
    <property type="entry name" value="DNA_ligase_ATP-dep_cent"/>
</dbReference>
<gene>
    <name evidence="7" type="ORF">PSU4_25310</name>
</gene>
<reference evidence="7 8" key="1">
    <citation type="submission" date="2019-07" db="EMBL/GenBank/DDBJ databases">
        <title>Whole genome shotgun sequence of Pseudonocardia sulfidoxydans NBRC 16205.</title>
        <authorList>
            <person name="Hosoyama A."/>
            <person name="Uohara A."/>
            <person name="Ohji S."/>
            <person name="Ichikawa N."/>
        </authorList>
    </citation>
    <scope>NUCLEOTIDE SEQUENCE [LARGE SCALE GENOMIC DNA]</scope>
    <source>
        <strain evidence="7 8">NBRC 16205</strain>
    </source>
</reference>
<dbReference type="OrthoDB" id="9802472at2"/>
<keyword evidence="8" id="KW-1185">Reference proteome</keyword>
<evidence type="ECO:0000313" key="7">
    <source>
        <dbReference type="EMBL" id="GEL23577.1"/>
    </source>
</evidence>
<proteinExistence type="inferred from homology"/>
<name>A0A511DGB6_9PSEU</name>
<dbReference type="CDD" id="cd07906">
    <property type="entry name" value="Adenylation_DNA_ligase_LigD_LigC"/>
    <property type="match status" value="1"/>
</dbReference>
<dbReference type="CDD" id="cd07971">
    <property type="entry name" value="OBF_DNA_ligase_LigD"/>
    <property type="match status" value="1"/>
</dbReference>
<dbReference type="Pfam" id="PF04679">
    <property type="entry name" value="DNA_ligase_A_C"/>
    <property type="match status" value="1"/>
</dbReference>
<dbReference type="Gene3D" id="2.40.50.140">
    <property type="entry name" value="Nucleic acid-binding proteins"/>
    <property type="match status" value="1"/>
</dbReference>
<feature type="domain" description="ATP-dependent DNA ligase family profile" evidence="6">
    <location>
        <begin position="94"/>
        <end position="243"/>
    </location>
</feature>
<dbReference type="PROSITE" id="PS50160">
    <property type="entry name" value="DNA_LIGASE_A3"/>
    <property type="match status" value="1"/>
</dbReference>
<dbReference type="InterPro" id="IPR012340">
    <property type="entry name" value="NA-bd_OB-fold"/>
</dbReference>
<evidence type="ECO:0000256" key="5">
    <source>
        <dbReference type="SAM" id="MobiDB-lite"/>
    </source>
</evidence>
<dbReference type="Proteomes" id="UP000321685">
    <property type="component" value="Unassembled WGS sequence"/>
</dbReference>
<organism evidence="7 8">
    <name type="scientific">Pseudonocardia sulfidoxydans NBRC 16205</name>
    <dbReference type="NCBI Taxonomy" id="1223511"/>
    <lineage>
        <taxon>Bacteria</taxon>
        <taxon>Bacillati</taxon>
        <taxon>Actinomycetota</taxon>
        <taxon>Actinomycetes</taxon>
        <taxon>Pseudonocardiales</taxon>
        <taxon>Pseudonocardiaceae</taxon>
        <taxon>Pseudonocardia</taxon>
    </lineage>
</organism>